<keyword evidence="3" id="KW-0805">Transcription regulation</keyword>
<feature type="region of interest" description="Disordered" evidence="6">
    <location>
        <begin position="305"/>
        <end position="420"/>
    </location>
</feature>
<dbReference type="VEuPathDB" id="FungiDB:B1J91_M11264g"/>
<gene>
    <name evidence="8" type="ORF">AO440_004339</name>
</gene>
<feature type="compositionally biased region" description="Basic and acidic residues" evidence="6">
    <location>
        <begin position="11"/>
        <end position="22"/>
    </location>
</feature>
<feature type="compositionally biased region" description="Acidic residues" evidence="6">
    <location>
        <begin position="368"/>
        <end position="403"/>
    </location>
</feature>
<keyword evidence="8" id="KW-0396">Initiation factor</keyword>
<feature type="compositionally biased region" description="Polar residues" evidence="6">
    <location>
        <begin position="475"/>
        <end position="488"/>
    </location>
</feature>
<organism evidence="8 9">
    <name type="scientific">Candida glabrata</name>
    <name type="common">Yeast</name>
    <name type="synonym">Torulopsis glabrata</name>
    <dbReference type="NCBI Taxonomy" id="5478"/>
    <lineage>
        <taxon>Eukaryota</taxon>
        <taxon>Fungi</taxon>
        <taxon>Dikarya</taxon>
        <taxon>Ascomycota</taxon>
        <taxon>Saccharomycotina</taxon>
        <taxon>Saccharomycetes</taxon>
        <taxon>Saccharomycetales</taxon>
        <taxon>Saccharomycetaceae</taxon>
        <taxon>Nakaseomyces</taxon>
    </lineage>
</organism>
<dbReference type="Pfam" id="PF04658">
    <property type="entry name" value="TAFII55_N"/>
    <property type="match status" value="1"/>
</dbReference>
<evidence type="ECO:0000256" key="2">
    <source>
        <dbReference type="ARBA" id="ARBA00009368"/>
    </source>
</evidence>
<dbReference type="GO" id="GO:0016251">
    <property type="term" value="F:RNA polymerase II general transcription initiation factor activity"/>
    <property type="evidence" value="ECO:0007669"/>
    <property type="project" value="TreeGrafter"/>
</dbReference>
<keyword evidence="8" id="KW-0648">Protein biosynthesis</keyword>
<keyword evidence="5" id="KW-0539">Nucleus</keyword>
<reference evidence="8 9" key="1">
    <citation type="submission" date="2015-10" db="EMBL/GenBank/DDBJ databases">
        <title>Draft genomes sequences of Candida glabrata isolates 1A, 1B, 2A, 2B, 3A and 3B.</title>
        <authorList>
            <person name="Haavelsrud O.E."/>
            <person name="Gaustad P."/>
        </authorList>
    </citation>
    <scope>NUCLEOTIDE SEQUENCE [LARGE SCALE GENOMIC DNA]</scope>
    <source>
        <strain evidence="8">910700640</strain>
    </source>
</reference>
<sequence>MAVIKIKKPKKNEGANESEGPKLKKIRISAGNRKEEKEPKKLKINLKKTDVKKSGSVVKLKLGSKKEEKQSRTPRLRLKPIRIPGEGYDSEASDLEDDPLIESGIILRVLPDVQVDFIKNSIESGDYTGISIKWKGERHAILKLNNVTYGAILVDLPTIIEVNKSVDRKNLFKTFDVTQMLVCVKPITSEDELFTLEAPETEDLISKHYEEYLDEINDHKVKLFKNANHVNLHSETEAKNLEKLALKKYHYKHGLTPPLYNVRNRRFRRQMHADEFEYAEKIVDMLLKADAQAEDVKFDLIAPSDVPEKGSVSAAPSHVDLSVANKPEVLNEDVTLQDDDEDLDLEEAFQSDEDESESTKRSDALFGDQDEEGGDEVEQDNGEDEDDDDDDEDDDEEEEEEEVGSVAKSGDDNEKRQHTELLADELNELVSTLEHTKDKLEKATNPLLKSRFVDSIKKLEKEVELKKKQLKESENQLSGGTGPVSSTGIVDEDDEDQDDEDDDEDEEEEEEEGEGEGEEDKDDSKEDKEEELDQNDLDMMMLFGGEGDE</sequence>
<dbReference type="InterPro" id="IPR006751">
    <property type="entry name" value="TAFII55_prot_cons_reg"/>
</dbReference>
<dbReference type="EMBL" id="LLZZ01000139">
    <property type="protein sequence ID" value="KTB00319.1"/>
    <property type="molecule type" value="Genomic_DNA"/>
</dbReference>
<dbReference type="PANTHER" id="PTHR12228">
    <property type="entry name" value="TRANSCRIPTION INITIATION FACTOR TFIID 55 KD SUBUNIT-RELATED"/>
    <property type="match status" value="1"/>
</dbReference>
<evidence type="ECO:0000256" key="6">
    <source>
        <dbReference type="SAM" id="MobiDB-lite"/>
    </source>
</evidence>
<dbReference type="SMART" id="SM01370">
    <property type="entry name" value="TAFII55_N"/>
    <property type="match status" value="1"/>
</dbReference>
<evidence type="ECO:0000256" key="1">
    <source>
        <dbReference type="ARBA" id="ARBA00004123"/>
    </source>
</evidence>
<dbReference type="VEuPathDB" id="FungiDB:CAGL0M11264g"/>
<feature type="compositionally biased region" description="Acidic residues" evidence="6">
    <location>
        <begin position="335"/>
        <end position="356"/>
    </location>
</feature>
<dbReference type="Proteomes" id="UP000054886">
    <property type="component" value="Unassembled WGS sequence"/>
</dbReference>
<evidence type="ECO:0000259" key="7">
    <source>
        <dbReference type="SMART" id="SM01370"/>
    </source>
</evidence>
<comment type="caution">
    <text evidence="8">The sequence shown here is derived from an EMBL/GenBank/DDBJ whole genome shotgun (WGS) entry which is preliminary data.</text>
</comment>
<feature type="domain" description="TAFII55 protein conserved region" evidence="7">
    <location>
        <begin position="101"/>
        <end position="295"/>
    </location>
</feature>
<evidence type="ECO:0000313" key="9">
    <source>
        <dbReference type="Proteomes" id="UP000054886"/>
    </source>
</evidence>
<evidence type="ECO:0000313" key="8">
    <source>
        <dbReference type="EMBL" id="KTB00319.1"/>
    </source>
</evidence>
<dbReference type="AlphaFoldDB" id="A0A0W0CWP3"/>
<dbReference type="InterPro" id="IPR037817">
    <property type="entry name" value="TAF7"/>
</dbReference>
<dbReference type="OMA" id="KWEKMQN"/>
<proteinExistence type="inferred from homology"/>
<feature type="compositionally biased region" description="Basic residues" evidence="6">
    <location>
        <begin position="1"/>
        <end position="10"/>
    </location>
</feature>
<dbReference type="CDD" id="cd08047">
    <property type="entry name" value="TAF7"/>
    <property type="match status" value="1"/>
</dbReference>
<comment type="similarity">
    <text evidence="2">Belongs to the TAF7 family.</text>
</comment>
<evidence type="ECO:0000256" key="4">
    <source>
        <dbReference type="ARBA" id="ARBA00023163"/>
    </source>
</evidence>
<feature type="region of interest" description="Disordered" evidence="6">
    <location>
        <begin position="1"/>
        <end position="40"/>
    </location>
</feature>
<feature type="compositionally biased region" description="Basic and acidic residues" evidence="6">
    <location>
        <begin position="409"/>
        <end position="420"/>
    </location>
</feature>
<dbReference type="GO" id="GO:0051123">
    <property type="term" value="P:RNA polymerase II preinitiation complex assembly"/>
    <property type="evidence" value="ECO:0007669"/>
    <property type="project" value="TreeGrafter"/>
</dbReference>
<feature type="region of interest" description="Disordered" evidence="6">
    <location>
        <begin position="466"/>
        <end position="549"/>
    </location>
</feature>
<dbReference type="VEuPathDB" id="FungiDB:GVI51_M11209"/>
<evidence type="ECO:0000256" key="3">
    <source>
        <dbReference type="ARBA" id="ARBA00023015"/>
    </source>
</evidence>
<dbReference type="GO" id="GO:0003743">
    <property type="term" value="F:translation initiation factor activity"/>
    <property type="evidence" value="ECO:0007669"/>
    <property type="project" value="UniProtKB-KW"/>
</dbReference>
<comment type="subcellular location">
    <subcellularLocation>
        <location evidence="1">Nucleus</location>
    </subcellularLocation>
</comment>
<name>A0A0W0CWP3_CANGB</name>
<keyword evidence="4" id="KW-0804">Transcription</keyword>
<dbReference type="VEuPathDB" id="FungiDB:GWK60_M11187"/>
<feature type="compositionally biased region" description="Acidic residues" evidence="6">
    <location>
        <begin position="490"/>
        <end position="521"/>
    </location>
</feature>
<dbReference type="GO" id="GO:0005669">
    <property type="term" value="C:transcription factor TFIID complex"/>
    <property type="evidence" value="ECO:0007669"/>
    <property type="project" value="InterPro"/>
</dbReference>
<accession>A0A0W0CWP3</accession>
<evidence type="ECO:0000256" key="5">
    <source>
        <dbReference type="ARBA" id="ARBA00023242"/>
    </source>
</evidence>
<dbReference type="PhylomeDB" id="A0A0W0CWP3"/>
<protein>
    <submittedName>
        <fullName evidence="8">Transcription initiation factor TFIID subunit 7</fullName>
    </submittedName>
</protein>
<dbReference type="PANTHER" id="PTHR12228:SF0">
    <property type="entry name" value="TATA-BOX BINDING PROTEIN ASSOCIATED FACTOR 7"/>
    <property type="match status" value="1"/>
</dbReference>